<evidence type="ECO:0000256" key="3">
    <source>
        <dbReference type="ARBA" id="ARBA00015771"/>
    </source>
</evidence>
<dbReference type="PIRSF" id="PIRSF037947">
    <property type="entry name" value="Protein_XRP2"/>
    <property type="match status" value="1"/>
</dbReference>
<dbReference type="Proteomes" id="UP000694843">
    <property type="component" value="Unplaced"/>
</dbReference>
<protein>
    <recommendedName>
        <fullName evidence="3 12">Protein XRP2</fullName>
    </recommendedName>
</protein>
<dbReference type="InterPro" id="IPR039093">
    <property type="entry name" value="XRP2"/>
</dbReference>
<keyword evidence="4 12" id="KW-0343">GTPase activation</keyword>
<evidence type="ECO:0000256" key="8">
    <source>
        <dbReference type="ARBA" id="ARBA00023134"/>
    </source>
</evidence>
<dbReference type="GO" id="GO:0006892">
    <property type="term" value="P:post-Golgi vesicle-mediated transport"/>
    <property type="evidence" value="ECO:0007669"/>
    <property type="project" value="TreeGrafter"/>
</dbReference>
<reference evidence="16" key="1">
    <citation type="submission" date="2025-08" db="UniProtKB">
        <authorList>
            <consortium name="RefSeq"/>
        </authorList>
    </citation>
    <scope>IDENTIFICATION</scope>
    <source>
        <tissue evidence="16">Whole organism</tissue>
    </source>
</reference>
<evidence type="ECO:0000256" key="5">
    <source>
        <dbReference type="ARBA" id="ARBA00022475"/>
    </source>
</evidence>
<dbReference type="GO" id="GO:0005525">
    <property type="term" value="F:GTP binding"/>
    <property type="evidence" value="ECO:0007669"/>
    <property type="project" value="UniProtKB-UniRule"/>
</dbReference>
<dbReference type="PANTHER" id="PTHR15440">
    <property type="entry name" value="XRP2 PROTEIN"/>
    <property type="match status" value="1"/>
</dbReference>
<feature type="binding site" evidence="13">
    <location>
        <begin position="97"/>
        <end position="98"/>
    </location>
    <ligand>
        <name>GTP</name>
        <dbReference type="ChEBI" id="CHEBI:37565"/>
    </ligand>
</feature>
<comment type="function">
    <text evidence="12">Acts as a GTPase-activating protein (GAP) for tubulin in concert with tubulin-specific chaperone C, but does not enhance tubulin heterodimerization.</text>
</comment>
<dbReference type="SUPFAM" id="SSF69340">
    <property type="entry name" value="C-terminal domain of adenylylcyclase associated protein"/>
    <property type="match status" value="1"/>
</dbReference>
<keyword evidence="5" id="KW-1003">Cell membrane</keyword>
<evidence type="ECO:0000256" key="6">
    <source>
        <dbReference type="ARBA" id="ARBA00022707"/>
    </source>
</evidence>
<dbReference type="InterPro" id="IPR017901">
    <property type="entry name" value="C-CAP_CF_C-like"/>
</dbReference>
<evidence type="ECO:0000259" key="14">
    <source>
        <dbReference type="PROSITE" id="PS51329"/>
    </source>
</evidence>
<sequence>MGCWLSRTAADVIAGDQPCVTAKKVYSWDKREKKDPAKYTIEKMVGVEVGRMPGMIAGEQFVVRECSHCCIFLLDHLNTITVDDCSDCTIIIGPTSGSVFIRDCKSCVVVAACGQFRTRDCQELQLRLLCNTQPIIEASTRVRFSCYQLYYEQLQDQFRRSGLSVFNNNWSEVHDFTPGTDGDKNWSVVMPSVLPDLKLPSQSPFDCVGIECSRTTSVVPFTMGSVSPPSYRMLGDEPLLVIIYHCPQQGAIVKGVVRVLQEAAGLSAVLYTREVTISPTEAVRVLGEAAAGDAGALLTAGPVVALLVDAPYHHIQQSVSAVRRDLYFLSPNNGNGYNIANKFFSFASLSMSV</sequence>
<dbReference type="Pfam" id="PF07986">
    <property type="entry name" value="TBCC"/>
    <property type="match status" value="1"/>
</dbReference>
<dbReference type="AlphaFoldDB" id="A0A8B7N2W0"/>
<evidence type="ECO:0000256" key="11">
    <source>
        <dbReference type="ARBA" id="ARBA00023288"/>
    </source>
</evidence>
<dbReference type="OrthoDB" id="194775at2759"/>
<evidence type="ECO:0000256" key="10">
    <source>
        <dbReference type="ARBA" id="ARBA00023139"/>
    </source>
</evidence>
<dbReference type="PROSITE" id="PS51329">
    <property type="entry name" value="C_CAP_COFACTOR_C"/>
    <property type="match status" value="1"/>
</dbReference>
<keyword evidence="15" id="KW-1185">Reference proteome</keyword>
<keyword evidence="9" id="KW-0472">Membrane</keyword>
<evidence type="ECO:0000256" key="7">
    <source>
        <dbReference type="ARBA" id="ARBA00022741"/>
    </source>
</evidence>
<evidence type="ECO:0000256" key="1">
    <source>
        <dbReference type="ARBA" id="ARBA00004342"/>
    </source>
</evidence>
<feature type="domain" description="C-CAP/cofactor C-like" evidence="14">
    <location>
        <begin position="30"/>
        <end position="178"/>
    </location>
</feature>
<evidence type="ECO:0000256" key="13">
    <source>
        <dbReference type="PIRSR" id="PIRSR037947-1"/>
    </source>
</evidence>
<dbReference type="GO" id="GO:0005929">
    <property type="term" value="C:cilium"/>
    <property type="evidence" value="ECO:0007669"/>
    <property type="project" value="TreeGrafter"/>
</dbReference>
<comment type="subcellular location">
    <subcellularLocation>
        <location evidence="1">Cell membrane</location>
        <topology evidence="1">Lipid-anchor</topology>
        <orientation evidence="1">Cytoplasmic side</orientation>
    </subcellularLocation>
</comment>
<dbReference type="Gene3D" id="2.160.20.70">
    <property type="match status" value="1"/>
</dbReference>
<accession>A0A8B7N2W0</accession>
<evidence type="ECO:0000256" key="4">
    <source>
        <dbReference type="ARBA" id="ARBA00022468"/>
    </source>
</evidence>
<dbReference type="GeneID" id="108665517"/>
<organism evidence="15 16">
    <name type="scientific">Hyalella azteca</name>
    <name type="common">Amphipod</name>
    <dbReference type="NCBI Taxonomy" id="294128"/>
    <lineage>
        <taxon>Eukaryota</taxon>
        <taxon>Metazoa</taxon>
        <taxon>Ecdysozoa</taxon>
        <taxon>Arthropoda</taxon>
        <taxon>Crustacea</taxon>
        <taxon>Multicrustacea</taxon>
        <taxon>Malacostraca</taxon>
        <taxon>Eumalacostraca</taxon>
        <taxon>Peracarida</taxon>
        <taxon>Amphipoda</taxon>
        <taxon>Senticaudata</taxon>
        <taxon>Talitrida</taxon>
        <taxon>Talitroidea</taxon>
        <taxon>Hyalellidae</taxon>
        <taxon>Hyalella</taxon>
    </lineage>
</organism>
<dbReference type="GO" id="GO:1990075">
    <property type="term" value="C:periciliary membrane compartment"/>
    <property type="evidence" value="ECO:0007669"/>
    <property type="project" value="TreeGrafter"/>
</dbReference>
<evidence type="ECO:0000256" key="9">
    <source>
        <dbReference type="ARBA" id="ARBA00023136"/>
    </source>
</evidence>
<dbReference type="PANTHER" id="PTHR15440:SF0">
    <property type="entry name" value="PROTEIN XRP2"/>
    <property type="match status" value="1"/>
</dbReference>
<dbReference type="KEGG" id="hazt:108665517"/>
<evidence type="ECO:0000313" key="16">
    <source>
        <dbReference type="RefSeq" id="XP_018007763.1"/>
    </source>
</evidence>
<dbReference type="RefSeq" id="XP_018007763.1">
    <property type="nucleotide sequence ID" value="XM_018152274.2"/>
</dbReference>
<keyword evidence="11" id="KW-0449">Lipoprotein</keyword>
<gene>
    <name evidence="16" type="primary">LOC108665517</name>
</gene>
<dbReference type="InterPro" id="IPR012945">
    <property type="entry name" value="Tubulin-bd_cofactor_C_dom"/>
</dbReference>
<dbReference type="SMART" id="SM00673">
    <property type="entry name" value="CARP"/>
    <property type="match status" value="2"/>
</dbReference>
<name>A0A8B7N2W0_HYAAZ</name>
<dbReference type="InterPro" id="IPR016098">
    <property type="entry name" value="CAP/MinC_C"/>
</dbReference>
<dbReference type="GO" id="GO:0005096">
    <property type="term" value="F:GTPase activator activity"/>
    <property type="evidence" value="ECO:0007669"/>
    <property type="project" value="UniProtKB-UniRule"/>
</dbReference>
<dbReference type="Gene3D" id="3.30.70.141">
    <property type="entry name" value="Nucleoside diphosphate kinase-like domain"/>
    <property type="match status" value="1"/>
</dbReference>
<keyword evidence="6" id="KW-0519">Myristate</keyword>
<keyword evidence="8 12" id="KW-0342">GTP-binding</keyword>
<dbReference type="InterPro" id="IPR036223">
    <property type="entry name" value="CAP_C_sf"/>
</dbReference>
<evidence type="ECO:0000256" key="12">
    <source>
        <dbReference type="PIRNR" id="PIRNR037947"/>
    </source>
</evidence>
<dbReference type="InterPro" id="IPR006599">
    <property type="entry name" value="CARP_motif"/>
</dbReference>
<keyword evidence="7 12" id="KW-0547">Nucleotide-binding</keyword>
<proteinExistence type="inferred from homology"/>
<comment type="similarity">
    <text evidence="2 12">Belongs to the TBCC family.</text>
</comment>
<dbReference type="InterPro" id="IPR036850">
    <property type="entry name" value="NDK-like_dom_sf"/>
</dbReference>
<dbReference type="OMA" id="WEANLED"/>
<evidence type="ECO:0000313" key="15">
    <source>
        <dbReference type="Proteomes" id="UP000694843"/>
    </source>
</evidence>
<evidence type="ECO:0000256" key="2">
    <source>
        <dbReference type="ARBA" id="ARBA00008848"/>
    </source>
</evidence>
<keyword evidence="10" id="KW-0564">Palmitate</keyword>